<dbReference type="Pfam" id="PF02517">
    <property type="entry name" value="Rce1-like"/>
    <property type="match status" value="1"/>
</dbReference>
<evidence type="ECO:0000313" key="4">
    <source>
        <dbReference type="EMBL" id="SDN37555.1"/>
    </source>
</evidence>
<dbReference type="GO" id="GO:0006508">
    <property type="term" value="P:proteolysis"/>
    <property type="evidence" value="ECO:0007669"/>
    <property type="project" value="UniProtKB-KW"/>
</dbReference>
<dbReference type="Proteomes" id="UP000748067">
    <property type="component" value="Unassembled WGS sequence"/>
</dbReference>
<keyword evidence="1" id="KW-0812">Transmembrane</keyword>
<keyword evidence="6" id="KW-1185">Reference proteome</keyword>
<protein>
    <submittedName>
        <fullName evidence="3">CAAX amino terminal protease self- immunity</fullName>
    </submittedName>
</protein>
<evidence type="ECO:0000259" key="2">
    <source>
        <dbReference type="Pfam" id="PF02517"/>
    </source>
</evidence>
<dbReference type="AlphaFoldDB" id="A0A1H0AW14"/>
<name>A0A1H0AW14_9PSED</name>
<feature type="domain" description="CAAX prenyl protease 2/Lysostaphin resistance protein A-like" evidence="2">
    <location>
        <begin position="132"/>
        <end position="226"/>
    </location>
</feature>
<dbReference type="EMBL" id="JXDI01000002">
    <property type="protein sequence ID" value="KAF2407539.1"/>
    <property type="molecule type" value="Genomic_DNA"/>
</dbReference>
<evidence type="ECO:0000313" key="6">
    <source>
        <dbReference type="Proteomes" id="UP000748067"/>
    </source>
</evidence>
<feature type="transmembrane region" description="Helical" evidence="1">
    <location>
        <begin position="194"/>
        <end position="220"/>
    </location>
</feature>
<keyword evidence="1" id="KW-1133">Transmembrane helix</keyword>
<organism evidence="4 5">
    <name type="scientific">Pseudomonas antarctica</name>
    <dbReference type="NCBI Taxonomy" id="219572"/>
    <lineage>
        <taxon>Bacteria</taxon>
        <taxon>Pseudomonadati</taxon>
        <taxon>Pseudomonadota</taxon>
        <taxon>Gammaproteobacteria</taxon>
        <taxon>Pseudomonadales</taxon>
        <taxon>Pseudomonadaceae</taxon>
        <taxon>Pseudomonas</taxon>
    </lineage>
</organism>
<feature type="transmembrane region" description="Helical" evidence="1">
    <location>
        <begin position="135"/>
        <end position="157"/>
    </location>
</feature>
<proteinExistence type="predicted"/>
<feature type="transmembrane region" description="Helical" evidence="1">
    <location>
        <begin position="53"/>
        <end position="74"/>
    </location>
</feature>
<evidence type="ECO:0000256" key="1">
    <source>
        <dbReference type="SAM" id="Phobius"/>
    </source>
</evidence>
<keyword evidence="1" id="KW-0472">Membrane</keyword>
<evidence type="ECO:0000313" key="3">
    <source>
        <dbReference type="EMBL" id="KAF2407539.1"/>
    </source>
</evidence>
<feature type="transmembrane region" description="Helical" evidence="1">
    <location>
        <begin position="95"/>
        <end position="115"/>
    </location>
</feature>
<feature type="transmembrane region" description="Helical" evidence="1">
    <location>
        <begin position="169"/>
        <end position="188"/>
    </location>
</feature>
<keyword evidence="3" id="KW-0378">Hydrolase</keyword>
<accession>A0A1H0AW14</accession>
<dbReference type="InterPro" id="IPR003675">
    <property type="entry name" value="Rce1/LyrA-like_dom"/>
</dbReference>
<dbReference type="Proteomes" id="UP000182470">
    <property type="component" value="Chromosome I"/>
</dbReference>
<dbReference type="EMBL" id="LT629704">
    <property type="protein sequence ID" value="SDN37555.1"/>
    <property type="molecule type" value="Genomic_DNA"/>
</dbReference>
<keyword evidence="3" id="KW-0645">Protease</keyword>
<dbReference type="GO" id="GO:0004175">
    <property type="term" value="F:endopeptidase activity"/>
    <property type="evidence" value="ECO:0007669"/>
    <property type="project" value="UniProtKB-ARBA"/>
</dbReference>
<reference evidence="4 5" key="2">
    <citation type="submission" date="2016-10" db="EMBL/GenBank/DDBJ databases">
        <authorList>
            <person name="de Groot N.N."/>
        </authorList>
    </citation>
    <scope>NUCLEOTIDE SEQUENCE [LARGE SCALE GENOMIC DNA]</scope>
    <source>
        <strain evidence="4 5">BS2772</strain>
    </source>
</reference>
<gene>
    <name evidence="3" type="ORF">PSAN_44690</name>
    <name evidence="4" type="ORF">SAMN04490179_3925</name>
</gene>
<reference evidence="3 6" key="1">
    <citation type="submission" date="2015-01" db="EMBL/GenBank/DDBJ databases">
        <title>Genome Sequence of Pseudomonas antarctica CMS 35.</title>
        <authorList>
            <person name="Voget S."/>
            <person name="Chow J."/>
            <person name="Daniel R."/>
            <person name="Streit W."/>
        </authorList>
    </citation>
    <scope>NUCLEOTIDE SEQUENCE [LARGE SCALE GENOMIC DNA]</scope>
    <source>
        <strain evidence="3 6">CMS 35</strain>
    </source>
</reference>
<feature type="transmembrane region" description="Helical" evidence="1">
    <location>
        <begin position="26"/>
        <end position="47"/>
    </location>
</feature>
<evidence type="ECO:0000313" key="5">
    <source>
        <dbReference type="Proteomes" id="UP000182470"/>
    </source>
</evidence>
<sequence>MTHVLAPLDTTLPLTPPSNFRFFRRLGMFILAALTILLAPIPGLLLVPPQAQGYWVFVIGHGAIGLLLCGLFVVQHRHDLAATFYGHHIRKTLRLGAIALIAAYALFGLLATALGEPREAFMAELYSGLTQWQTLVKLASLIIFPPIAEELMVRHYLLRLFPYERSVAWKWTAVIVTSALFASVHTQYGSWDTLALIFVVGCLFAWARIASGGLLVPILLHMLAEVVGSGFDWTWTWAGLYG</sequence>
<dbReference type="GO" id="GO:0080120">
    <property type="term" value="P:CAAX-box protein maturation"/>
    <property type="evidence" value="ECO:0007669"/>
    <property type="project" value="UniProtKB-ARBA"/>
</dbReference>